<dbReference type="InterPro" id="IPR027525">
    <property type="entry name" value="eIF3i"/>
</dbReference>
<dbReference type="HAMAP" id="MF_03008">
    <property type="entry name" value="eIF3i"/>
    <property type="match status" value="1"/>
</dbReference>
<gene>
    <name evidence="8 11" type="primary">EIF3I</name>
    <name evidence="8" type="synonym">EIF3S2</name>
</gene>
<dbReference type="InterPro" id="IPR015943">
    <property type="entry name" value="WD40/YVTN_repeat-like_dom_sf"/>
</dbReference>
<evidence type="ECO:0000313" key="12">
    <source>
        <dbReference type="Proteomes" id="UP000005640"/>
    </source>
</evidence>
<keyword evidence="12" id="KW-1185">Reference proteome</keyword>
<dbReference type="SUPFAM" id="SSF50978">
    <property type="entry name" value="WD40 repeat-like"/>
    <property type="match status" value="1"/>
</dbReference>
<feature type="compositionally biased region" description="Basic residues" evidence="10">
    <location>
        <begin position="300"/>
        <end position="310"/>
    </location>
</feature>
<evidence type="ECO:0000313" key="11">
    <source>
        <dbReference type="Ensembl" id="ENSP00000503706.1"/>
    </source>
</evidence>
<feature type="compositionally biased region" description="Polar residues" evidence="10">
    <location>
        <begin position="387"/>
        <end position="396"/>
    </location>
</feature>
<dbReference type="PANTHER" id="PTHR19877:SF1">
    <property type="entry name" value="EUKARYOTIC TRANSLATION INITIATION FACTOR 3 SUBUNIT I"/>
    <property type="match status" value="1"/>
</dbReference>
<dbReference type="CTD" id="8668"/>
<dbReference type="FunFam" id="2.130.10.10:FF:000127">
    <property type="entry name" value="Eukaryotic translation initiation factor 3 subunit I"/>
    <property type="match status" value="1"/>
</dbReference>
<comment type="subcellular location">
    <subcellularLocation>
        <location evidence="8">Cytoplasm</location>
    </subcellularLocation>
</comment>
<dbReference type="GO" id="GO:0001732">
    <property type="term" value="P:formation of cytoplasmic translation initiation complex"/>
    <property type="evidence" value="ECO:0007669"/>
    <property type="project" value="UniProtKB-UniRule"/>
</dbReference>
<evidence type="ECO:0000256" key="4">
    <source>
        <dbReference type="ARBA" id="ARBA00022737"/>
    </source>
</evidence>
<dbReference type="RefSeq" id="NP_001381097.1">
    <property type="nucleotide sequence ID" value="NM_001394168.1"/>
</dbReference>
<dbReference type="PROSITE" id="PS50082">
    <property type="entry name" value="WD_REPEATS_2"/>
    <property type="match status" value="3"/>
</dbReference>
<evidence type="ECO:0000256" key="6">
    <source>
        <dbReference type="ARBA" id="ARBA00038394"/>
    </source>
</evidence>
<evidence type="ECO:0000256" key="2">
    <source>
        <dbReference type="ARBA" id="ARBA00022540"/>
    </source>
</evidence>
<dbReference type="InterPro" id="IPR036322">
    <property type="entry name" value="WD40_repeat_dom_sf"/>
</dbReference>
<evidence type="ECO:0000256" key="8">
    <source>
        <dbReference type="HAMAP-Rule" id="MF_03008"/>
    </source>
</evidence>
<dbReference type="SMART" id="SM00320">
    <property type="entry name" value="WD40"/>
    <property type="match status" value="5"/>
</dbReference>
<dbReference type="Ensembl" id="ENST00000678063.1">
    <property type="protein sequence ID" value="ENSP00000503706.1"/>
    <property type="gene ID" value="ENSG00000084623.12"/>
</dbReference>
<feature type="repeat" description="WD" evidence="9">
    <location>
        <begin position="184"/>
        <end position="225"/>
    </location>
</feature>
<dbReference type="HGNC" id="HGNC:3272">
    <property type="gene designation" value="EIF3I"/>
</dbReference>
<dbReference type="GeneID" id="8668"/>
<evidence type="ECO:0000256" key="10">
    <source>
        <dbReference type="SAM" id="MobiDB-lite"/>
    </source>
</evidence>
<evidence type="ECO:0007829" key="13">
    <source>
        <dbReference type="PeptideAtlas" id="A0A7I2YQI2"/>
    </source>
</evidence>
<feature type="repeat" description="WD" evidence="9">
    <location>
        <begin position="48"/>
        <end position="89"/>
    </location>
</feature>
<sequence length="438" mass="48457">MKPILLQGHERSITQIKYNREGDLLFTVAKDPIVNVWYSVNGERLGTYMGHTGAVWCVDADWDTKHVLTGSADNSCRLWDCETGKQLALLKTNSAVRTCGFDFGGNIIMFSTDKQMGYQCFVSFFDLRDPSQIDNNEPYMKIPCNDSKITSAVWGPLGECIIAGHESGELNQYSAKSGEVLVNVKEHSRQINDIQLSRDMTMFVTASKDNTAKLFDSTTLEHQKTFRTERPVNSAALSPNYDHVVLGGGQEAMDVTTTSTRIGKFEARFFHLAFEEEFGRVKGHFGPINSVAFHPDGKRGRCQKRRHRRAQTAPTVALPQTPMTVGTGSPAATRSPGRGESQRQPSSRLSQLSMLCSESPQASTRRMKLSCRGRPLGGGSLVIFSSSSPCQVQPGSKCSRPMRETQNPVKSPSDKRDTEPFRESSLTAHTTHRGVPNL</sequence>
<dbReference type="Bgee" id="ENSG00000084623">
    <property type="expression patterns" value="Expressed in islet of Langerhans and 207 other cell types or tissues"/>
</dbReference>
<reference evidence="11 12" key="3">
    <citation type="journal article" date="2006" name="Nature">
        <title>The DNA sequence and biological annotation of human chromosome 1.</title>
        <authorList>
            <person name="Gregory S.G."/>
            <person name="Barlow K.F."/>
            <person name="McLay K.E."/>
            <person name="Kaul R."/>
            <person name="Swarbreck D."/>
            <person name="Dunham A."/>
            <person name="Scott C.E."/>
            <person name="Howe K.L."/>
            <person name="Woodfine K."/>
            <person name="Spencer C.C."/>
            <person name="Jones M.C."/>
            <person name="Gillson C."/>
            <person name="Searle S."/>
            <person name="Zhou Y."/>
            <person name="Kokocinski F."/>
            <person name="McDonald L."/>
            <person name="Evans R."/>
            <person name="Phillips K."/>
            <person name="Atkinson A."/>
            <person name="Cooper R."/>
            <person name="Jones C."/>
            <person name="Hall R.E."/>
            <person name="Andrews T.D."/>
            <person name="Lloyd C."/>
            <person name="Ainscough R."/>
            <person name="Almeida J.P."/>
            <person name="Ambrose K.D."/>
            <person name="Anderson F."/>
            <person name="Andrew R.W."/>
            <person name="Ashwell R.I."/>
            <person name="Aubin K."/>
            <person name="Babbage A.K."/>
            <person name="Bagguley C.L."/>
            <person name="Bailey J."/>
            <person name="Beasley H."/>
            <person name="Bethel G."/>
            <person name="Bird C.P."/>
            <person name="Bray-Allen S."/>
            <person name="Brown J.Y."/>
            <person name="Brown A.J."/>
            <person name="Buckley D."/>
            <person name="Burton J."/>
            <person name="Bye J."/>
            <person name="Carder C."/>
            <person name="Chapman J.C."/>
            <person name="Clark S.Y."/>
            <person name="Clarke G."/>
            <person name="Clee C."/>
            <person name="Cobley V."/>
            <person name="Collier R.E."/>
            <person name="Corby N."/>
            <person name="Coville G.J."/>
            <person name="Davies J."/>
            <person name="Deadman R."/>
            <person name="Dunn M."/>
            <person name="Earthrowl M."/>
            <person name="Ellington A.G."/>
            <person name="Errington H."/>
            <person name="Frankish A."/>
            <person name="Frankland J."/>
            <person name="French L."/>
            <person name="Garner P."/>
            <person name="Garnett J."/>
            <person name="Gay L."/>
            <person name="Ghori M.R."/>
            <person name="Gibson R."/>
            <person name="Gilby L.M."/>
            <person name="Gillett W."/>
            <person name="Glithero R.J."/>
            <person name="Grafham D.V."/>
            <person name="Griffiths C."/>
            <person name="Griffiths-Jones S."/>
            <person name="Grocock R."/>
            <person name="Hammond S."/>
            <person name="Harrison E.S."/>
            <person name="Hart E."/>
            <person name="Haugen E."/>
            <person name="Heath P.D."/>
            <person name="Holmes S."/>
            <person name="Holt K."/>
            <person name="Howden P.J."/>
            <person name="Hunt A.R."/>
            <person name="Hunt S.E."/>
            <person name="Hunter G."/>
            <person name="Isherwood J."/>
            <person name="James R."/>
            <person name="Johnson C."/>
            <person name="Johnson D."/>
            <person name="Joy A."/>
            <person name="Kay M."/>
            <person name="Kershaw J.K."/>
            <person name="Kibukawa M."/>
            <person name="Kimberley A.M."/>
            <person name="King A."/>
            <person name="Knights A.J."/>
            <person name="Lad H."/>
            <person name="Laird G."/>
            <person name="Lawlor S."/>
            <person name="Leongamornlert D.A."/>
            <person name="Lloyd D.M."/>
            <person name="Loveland J."/>
            <person name="Lovell J."/>
            <person name="Lush M.J."/>
            <person name="Lyne R."/>
            <person name="Martin S."/>
            <person name="Mashreghi-Mohammadi M."/>
            <person name="Matthews L."/>
            <person name="Matthews N.S."/>
            <person name="McLaren S."/>
            <person name="Milne S."/>
            <person name="Mistry S."/>
            <person name="Moore M.J."/>
            <person name="Nickerson T."/>
            <person name="O'Dell C.N."/>
            <person name="Oliver K."/>
            <person name="Palmeiri A."/>
            <person name="Palmer S.A."/>
            <person name="Parker A."/>
            <person name="Patel D."/>
            <person name="Pearce A.V."/>
            <person name="Peck A.I."/>
            <person name="Pelan S."/>
            <person name="Phelps K."/>
            <person name="Phillimore B.J."/>
            <person name="Plumb R."/>
            <person name="Rajan J."/>
            <person name="Raymond C."/>
            <person name="Rouse G."/>
            <person name="Saenphimmachak C."/>
            <person name="Sehra H.K."/>
            <person name="Sheridan E."/>
            <person name="Shownkeen R."/>
            <person name="Sims S."/>
            <person name="Skuce C.D."/>
            <person name="Smith M."/>
            <person name="Steward C."/>
            <person name="Subramanian S."/>
            <person name="Sycamore N."/>
            <person name="Tracey A."/>
            <person name="Tromans A."/>
            <person name="Van Helmond Z."/>
            <person name="Wall M."/>
            <person name="Wallis J.M."/>
            <person name="White S."/>
            <person name="Whitehead S.L."/>
            <person name="Wilkinson J.E."/>
            <person name="Willey D.L."/>
            <person name="Williams H."/>
            <person name="Wilming L."/>
            <person name="Wray P.W."/>
            <person name="Wu Z."/>
            <person name="Coulson A."/>
            <person name="Vaudin M."/>
            <person name="Sulston J.E."/>
            <person name="Durbin R."/>
            <person name="Hubbard T."/>
            <person name="Wooster R."/>
            <person name="Dunham I."/>
            <person name="Carter N.P."/>
            <person name="McVean G."/>
            <person name="Ross M.T."/>
            <person name="Harrow J."/>
            <person name="Olson M.V."/>
            <person name="Beck S."/>
            <person name="Rogers J."/>
            <person name="Bentley D.R."/>
            <person name="Banerjee R."/>
            <person name="Bryant S.P."/>
            <person name="Burford D.C."/>
            <person name="Burrill W.D."/>
            <person name="Clegg S.M."/>
            <person name="Dhami P."/>
            <person name="Dovey O."/>
            <person name="Faulkner L.M."/>
            <person name="Gribble S.M."/>
            <person name="Langford C.F."/>
            <person name="Pandian R.D."/>
            <person name="Porter K.M."/>
            <person name="Prigmore E."/>
        </authorList>
    </citation>
    <scope>NUCLEOTIDE SEQUENCE [LARGE SCALE GENOMIC DNA]</scope>
</reference>
<feature type="region of interest" description="Disordered" evidence="10">
    <location>
        <begin position="387"/>
        <end position="438"/>
    </location>
</feature>
<organism evidence="11 12">
    <name type="scientific">Homo sapiens</name>
    <name type="common">Human</name>
    <dbReference type="NCBI Taxonomy" id="9606"/>
    <lineage>
        <taxon>Eukaryota</taxon>
        <taxon>Metazoa</taxon>
        <taxon>Chordata</taxon>
        <taxon>Craniata</taxon>
        <taxon>Vertebrata</taxon>
        <taxon>Euteleostomi</taxon>
        <taxon>Mammalia</taxon>
        <taxon>Eutheria</taxon>
        <taxon>Euarchontoglires</taxon>
        <taxon>Primates</taxon>
        <taxon>Haplorrhini</taxon>
        <taxon>Catarrhini</taxon>
        <taxon>Hominidae</taxon>
        <taxon>Homo</taxon>
    </lineage>
</organism>
<dbReference type="GO" id="GO:0005852">
    <property type="term" value="C:eukaryotic translation initiation factor 3 complex"/>
    <property type="evidence" value="ECO:0007669"/>
    <property type="project" value="UniProtKB-UniRule"/>
</dbReference>
<dbReference type="EMBL" id="AL121991">
    <property type="status" value="NOT_ANNOTATED_CDS"/>
    <property type="molecule type" value="Genomic_DNA"/>
</dbReference>
<evidence type="ECO:0007829" key="14">
    <source>
        <dbReference type="ProteomicsDB" id="A0A7I2YQI2"/>
    </source>
</evidence>
<keyword evidence="13 14" id="KW-1267">Proteomics identification</keyword>
<dbReference type="InterPro" id="IPR019775">
    <property type="entry name" value="WD40_repeat_CS"/>
</dbReference>
<comment type="similarity">
    <text evidence="8">Belongs to the eIF-3 subunit I family.</text>
</comment>
<dbReference type="GO" id="GO:0016282">
    <property type="term" value="C:eukaryotic 43S preinitiation complex"/>
    <property type="evidence" value="ECO:0007669"/>
    <property type="project" value="UniProtKB-UniRule"/>
</dbReference>
<dbReference type="PANTHER" id="PTHR19877">
    <property type="entry name" value="EUKARYOTIC TRANSLATION INITIATION FACTOR 3 SUBUNIT I"/>
    <property type="match status" value="1"/>
</dbReference>
<reference evidence="11" key="5">
    <citation type="submission" date="2025-09" db="UniProtKB">
        <authorList>
            <consortium name="Ensembl"/>
        </authorList>
    </citation>
    <scope>IDENTIFICATION</scope>
</reference>
<keyword evidence="3 9" id="KW-0853">WD repeat</keyword>
<dbReference type="EMBL" id="AL049795">
    <property type="status" value="NOT_ANNOTATED_CDS"/>
    <property type="molecule type" value="Genomic_DNA"/>
</dbReference>
<dbReference type="InterPro" id="IPR001680">
    <property type="entry name" value="WD40_rpt"/>
</dbReference>
<dbReference type="PROSITE" id="PS00678">
    <property type="entry name" value="WD_REPEATS_1"/>
    <property type="match status" value="1"/>
</dbReference>
<evidence type="ECO:0000256" key="3">
    <source>
        <dbReference type="ARBA" id="ARBA00022574"/>
    </source>
</evidence>
<comment type="function">
    <text evidence="7 8">Component of the eukaryotic translation initiation factor 3 (eIF-3) complex, which is required for several steps in the initiation of protein synthesis. The eIF-3 complex associates with the 40S ribosome and facilitates the recruitment of eIF-1, eIF-1A, eIF-2:GTP:methionyl-tRNAi and eIF-5 to form the 43S pre-initiation complex (43S PIC). The eIF-3 complex stimulates mRNA recruitment to the 43S PIC and scanning of the mRNA for AUG recognition. The eIF-3 complex is also required for disassembly and recycling of post-termination ribosomal complexes and subsequently prevents premature joining of the 40S and 60S ribosomal subunits prior to initiation. The eIF-3 complex specifically targets and initiates translation of a subset of mRNAs involved in cell proliferation, including cell cycling, differentiation and apoptosis, and uses different modes of RNA stem-loop binding to exert either translational activation or repression.</text>
</comment>
<protein>
    <recommendedName>
        <fullName evidence="8">Eukaryotic translation initiation factor 3 subunit I</fullName>
        <shortName evidence="8">eIF3i</shortName>
    </recommendedName>
    <alternativeName>
        <fullName evidence="8">Eukaryotic translation initiation factor 3 subunit 2</fullName>
    </alternativeName>
    <alternativeName>
        <fullName evidence="8">eIF-3-beta</fullName>
    </alternativeName>
    <alternativeName>
        <fullName evidence="8">eIF3 p36</fullName>
    </alternativeName>
</protein>
<name>A0A7I2YQI2_HUMAN</name>
<feature type="compositionally biased region" description="Basic and acidic residues" evidence="10">
    <location>
        <begin position="412"/>
        <end position="422"/>
    </location>
</feature>
<comment type="similarity">
    <text evidence="6">Belongs to the WD repeat STRAP family.</text>
</comment>
<evidence type="ECO:0000256" key="9">
    <source>
        <dbReference type="PROSITE-ProRule" id="PRU00221"/>
    </source>
</evidence>
<keyword evidence="8" id="KW-0597">Phosphoprotein</keyword>
<dbReference type="AlphaFoldDB" id="A0A7I2YQI2"/>
<dbReference type="GeneTree" id="ENSGT00940000161371"/>
<dbReference type="Pfam" id="PF24805">
    <property type="entry name" value="EIF3I"/>
    <property type="match status" value="1"/>
</dbReference>
<dbReference type="OpenTargets" id="ENSG00000084623"/>
<keyword evidence="1 8" id="KW-0963">Cytoplasm</keyword>
<accession>A0A7I2YQI2</accession>
<reference evidence="11 12" key="1">
    <citation type="journal article" date="2001" name="Nature">
        <title>Initial sequencing and analysis of the human genome.</title>
        <authorList>
            <consortium name="International Human Genome Sequencing Consortium"/>
            <person name="Lander E.S."/>
            <person name="Linton L.M."/>
            <person name="Birren B."/>
            <person name="Nusbaum C."/>
            <person name="Zody M.C."/>
            <person name="Baldwin J."/>
            <person name="Devon K."/>
            <person name="Dewar K."/>
            <person name="Doyle M."/>
            <person name="FitzHugh W."/>
            <person name="Funke R."/>
            <person name="Gage D."/>
            <person name="Harris K."/>
            <person name="Heaford A."/>
            <person name="Howland J."/>
            <person name="Kann L."/>
            <person name="Lehoczky J."/>
            <person name="LeVine R."/>
            <person name="McEwan P."/>
            <person name="McKernan K."/>
            <person name="Meldrim J."/>
            <person name="Mesirov J.P."/>
            <person name="Miranda C."/>
            <person name="Morris W."/>
            <person name="Naylor J."/>
            <person name="Raymond C."/>
            <person name="Rosetti M."/>
            <person name="Santos R."/>
            <person name="Sheridan A."/>
            <person name="Sougnez C."/>
            <person name="Stange-Thomann N."/>
            <person name="Stojanovic N."/>
            <person name="Subramanian A."/>
            <person name="Wyman D."/>
            <person name="Rogers J."/>
            <person name="Sulston J."/>
            <person name="Ainscough R."/>
            <person name="Beck S."/>
            <person name="Bentley D."/>
            <person name="Burton J."/>
            <person name="Clee C."/>
            <person name="Carter N."/>
            <person name="Coulson A."/>
            <person name="Deadman R."/>
            <person name="Deloukas P."/>
            <person name="Dunham A."/>
            <person name="Dunham I."/>
            <person name="Durbin R."/>
            <person name="French L."/>
            <person name="Grafham D."/>
            <person name="Gregory S."/>
            <person name="Hubbard T."/>
            <person name="Humphray S."/>
            <person name="Hunt A."/>
            <person name="Jones M."/>
            <person name="Lloyd C."/>
            <person name="McMurray A."/>
            <person name="Matthews L."/>
            <person name="Mercer S."/>
            <person name="Milne S."/>
            <person name="Mullikin J.C."/>
            <person name="Mungall A."/>
            <person name="Plumb R."/>
            <person name="Ross M."/>
            <person name="Shownkeen R."/>
            <person name="Sims S."/>
            <person name="Waterston R.H."/>
            <person name="Wilson R.K."/>
            <person name="Hillier L.W."/>
            <person name="McPherson J.D."/>
            <person name="Marra M.A."/>
            <person name="Mardis E.R."/>
            <person name="Fulton L.A."/>
            <person name="Chinwalla A.T."/>
            <person name="Pepin K.H."/>
            <person name="Gish W.R."/>
            <person name="Chissoe S.L."/>
            <person name="Wendl M.C."/>
            <person name="Delehaunty K.D."/>
            <person name="Miner T.L."/>
            <person name="Delehaunty A."/>
            <person name="Kramer J.B."/>
            <person name="Cook L.L."/>
            <person name="Fulton R.S."/>
            <person name="Johnson D.L."/>
            <person name="Minx P.J."/>
            <person name="Clifton S.W."/>
            <person name="Hawkins T."/>
            <person name="Branscomb E."/>
            <person name="Predki P."/>
            <person name="Richardson P."/>
            <person name="Wenning S."/>
            <person name="Slezak T."/>
            <person name="Doggett N."/>
            <person name="Cheng J.F."/>
            <person name="Olsen A."/>
            <person name="Lucas S."/>
            <person name="Elkin C."/>
            <person name="Uberbacher E."/>
            <person name="Frazier M."/>
            <person name="Gibbs R.A."/>
            <person name="Muzny D.M."/>
            <person name="Scherer S.E."/>
            <person name="Bouck J.B."/>
            <person name="Sodergren E.J."/>
            <person name="Worley K.C."/>
            <person name="Rives C.M."/>
            <person name="Gorrell J.H."/>
            <person name="Metzker M.L."/>
            <person name="Naylor S.L."/>
            <person name="Kucherlapati R.S."/>
            <person name="Nelson D.L."/>
            <person name="Weinstock G.M."/>
            <person name="Sakaki Y."/>
            <person name="Fujiyama A."/>
            <person name="Hattori M."/>
            <person name="Yada T."/>
            <person name="Toyoda A."/>
            <person name="Itoh T."/>
            <person name="Kawagoe C."/>
            <person name="Watanabe H."/>
            <person name="Totoki Y."/>
            <person name="Taylor T."/>
            <person name="Weissenbach J."/>
            <person name="Heilig R."/>
            <person name="Saurin W."/>
            <person name="Artiguenave F."/>
            <person name="Brottier P."/>
            <person name="Bruls T."/>
            <person name="Pelletier E."/>
            <person name="Robert C."/>
            <person name="Wincker P."/>
            <person name="Smith D.R."/>
            <person name="Doucette-Stamm L."/>
            <person name="Rubenfield M."/>
            <person name="Weinstock K."/>
            <person name="Lee H.M."/>
            <person name="Dubois J."/>
            <person name="Rosenthal A."/>
            <person name="Platzer M."/>
            <person name="Nyakatura G."/>
            <person name="Taudien S."/>
            <person name="Rump A."/>
            <person name="Yang H."/>
            <person name="Yu J."/>
            <person name="Wang J."/>
            <person name="Huang G."/>
            <person name="Gu J."/>
            <person name="Hood L."/>
            <person name="Rowen L."/>
            <person name="Madan A."/>
            <person name="Qin S."/>
            <person name="Davis R.W."/>
            <person name="Federspiel N.A."/>
            <person name="Abola A.P."/>
            <person name="Proctor M.J."/>
            <person name="Myers R.M."/>
            <person name="Schmutz J."/>
            <person name="Dickson M."/>
            <person name="Grimwood J."/>
            <person name="Cox D.R."/>
            <person name="Olson M.V."/>
            <person name="Kaul R."/>
            <person name="Raymond C."/>
            <person name="Shimizu N."/>
            <person name="Kawasaki K."/>
            <person name="Minoshima S."/>
            <person name="Evans G.A."/>
            <person name="Athanasiou M."/>
            <person name="Schultz R."/>
            <person name="Roe B.A."/>
            <person name="Chen F."/>
            <person name="Pan H."/>
            <person name="Ramser J."/>
            <person name="Lehrach H."/>
            <person name="Reinhardt R."/>
            <person name="McCombie W.R."/>
            <person name="de la Bastide M."/>
            <person name="Dedhia N."/>
            <person name="Blocker H."/>
            <person name="Hornischer K."/>
            <person name="Nordsiek G."/>
            <person name="Agarwala R."/>
            <person name="Aravind L."/>
            <person name="Bailey J.A."/>
            <person name="Bateman A."/>
            <person name="Batzoglou S."/>
            <person name="Birney E."/>
            <person name="Bork P."/>
            <person name="Brown D.G."/>
            <person name="Burge C.B."/>
            <person name="Cerutti L."/>
            <person name="Chen H.C."/>
            <person name="Church D."/>
            <person name="Clamp M."/>
            <person name="Copley R.R."/>
            <person name="Doerks T."/>
            <person name="Eddy S.R."/>
            <person name="Eichler E.E."/>
            <person name="Furey T.S."/>
            <person name="Galagan J."/>
            <person name="Gilbert J.G."/>
            <person name="Harmon C."/>
            <person name="Hayashizaki Y."/>
            <person name="Haussler D."/>
            <person name="Hermjakob H."/>
            <person name="Hokamp K."/>
            <person name="Jang W."/>
            <person name="Johnson L.S."/>
            <person name="Jones T.A."/>
            <person name="Kasif S."/>
            <person name="Kaspryzk A."/>
            <person name="Kennedy S."/>
            <person name="Kent W.J."/>
            <person name="Kitts P."/>
            <person name="Koonin E.V."/>
            <person name="Korf I."/>
            <person name="Kulp D."/>
            <person name="Lancet D."/>
            <person name="Lowe T.M."/>
            <person name="McLysaght A."/>
            <person name="Mikkelsen T."/>
            <person name="Moran J.V."/>
            <person name="Mulder N."/>
            <person name="Pollara V.J."/>
            <person name="Ponting C.P."/>
            <person name="Schuler G."/>
            <person name="Schultz J."/>
            <person name="Slater G."/>
            <person name="Smit A.F."/>
            <person name="Stupka E."/>
            <person name="Szustakowski J."/>
            <person name="Thierry-Mieg D."/>
            <person name="Thierry-Mieg J."/>
            <person name="Wagner L."/>
            <person name="Wallis J."/>
            <person name="Wheeler R."/>
            <person name="Williams A."/>
            <person name="Wolf Y.I."/>
            <person name="Wolfe K.H."/>
            <person name="Yang S.P."/>
            <person name="Yeh R.F."/>
            <person name="Collins F."/>
            <person name="Guyer M.S."/>
            <person name="Peterson J."/>
            <person name="Felsenfeld A."/>
            <person name="Wetterstrand K.A."/>
            <person name="Patrinos A."/>
            <person name="Morgan M.J."/>
            <person name="de Jong P."/>
            <person name="Catanese J.J."/>
            <person name="Osoegawa K."/>
            <person name="Shizuya H."/>
            <person name="Choi S."/>
            <person name="Chen Y.J."/>
        </authorList>
    </citation>
    <scope>NUCLEOTIDE SEQUENCE [LARGE SCALE GENOMIC DNA]</scope>
</reference>
<keyword evidence="5 8" id="KW-0648">Protein biosynthesis</keyword>
<feature type="region of interest" description="Disordered" evidence="10">
    <location>
        <begin position="296"/>
        <end position="361"/>
    </location>
</feature>
<evidence type="ECO:0000256" key="1">
    <source>
        <dbReference type="ARBA" id="ARBA00022490"/>
    </source>
</evidence>
<evidence type="ECO:0000256" key="5">
    <source>
        <dbReference type="ARBA" id="ARBA00022917"/>
    </source>
</evidence>
<feature type="compositionally biased region" description="Low complexity" evidence="10">
    <location>
        <begin position="342"/>
        <end position="353"/>
    </location>
</feature>
<dbReference type="OrthoDB" id="24966at2759"/>
<proteinExistence type="evidence at protein level"/>
<dbReference type="Proteomes" id="UP000005640">
    <property type="component" value="Chromosome 1"/>
</dbReference>
<dbReference type="Gene3D" id="2.130.10.10">
    <property type="entry name" value="YVTN repeat-like/Quinoprotein amine dehydrogenase"/>
    <property type="match status" value="1"/>
</dbReference>
<reference evidence="11" key="4">
    <citation type="submission" date="2025-08" db="UniProtKB">
        <authorList>
            <consortium name="Ensembl"/>
        </authorList>
    </citation>
    <scope>IDENTIFICATION</scope>
</reference>
<dbReference type="SMR" id="A0A7I2YQI2"/>
<feature type="repeat" description="WD" evidence="9">
    <location>
        <begin position="6"/>
        <end position="47"/>
    </location>
</feature>
<comment type="subunit">
    <text evidence="8">Component of the eukaryotic translation initiation factor 3 (eIF-3) complex, which is composed of 13 subunits: EIF3A, EIF3B, EIF3C, EIF3D, EIF3E, EIF3F, EIF3G, EIF3H, EIF3I, EIF3J, EIF3K, EIF3L and EIF3M. The eIF-3 complex appears to include 3 stable modules: module A is composed of EIF3A, EIF3B, EIF3G and EIF3I; module B is composed of EIF3F, EIF3H, and EIF3M; and module C is composed of EIF3C, EIF3D, EIF3E, EIF3K and EIF3L. EIF3C of module C binds EIF3B of module A and EIF3H of module B, thereby linking the three modules. EIF3J is a labile subunit that binds to the eIF-3 complex via EIF3B. The eIF-3 complex interacts with RPS6KB1 under conditions of nutrient depletion. Mitogenic stimulation leads to binding and activation of a complex composed of MTOR and RPTOR, leading to phosphorylation and release of RPS6KB1 and binding of EIF4B to eIF-3.</text>
</comment>
<dbReference type="Ensembl" id="ENST00000678063.1">
    <property type="protein sequence ID" value="ENSP00000503706.1"/>
    <property type="gene ID" value="ENSG00000084623.13"/>
</dbReference>
<comment type="PTM">
    <text evidence="8">Phosphorylated by TGF-beta type II receptor.</text>
</comment>
<keyword evidence="2 8" id="KW-0396">Initiation factor</keyword>
<evidence type="ECO:0000256" key="7">
    <source>
        <dbReference type="ARBA" id="ARBA00057041"/>
    </source>
</evidence>
<reference evidence="11 12" key="2">
    <citation type="journal article" date="2004" name="Nature">
        <title>Finishing the euchromatic sequence of the human genome.</title>
        <authorList>
            <consortium name="International Human Genome Sequencing Consortium"/>
        </authorList>
    </citation>
    <scope>NUCLEOTIDE SEQUENCE [LARGE SCALE GENOMIC DNA]</scope>
</reference>
<dbReference type="GO" id="GO:0003743">
    <property type="term" value="F:translation initiation factor activity"/>
    <property type="evidence" value="ECO:0007669"/>
    <property type="project" value="UniProtKB-UniRule"/>
</dbReference>
<dbReference type="GO" id="GO:0033290">
    <property type="term" value="C:eukaryotic 48S preinitiation complex"/>
    <property type="evidence" value="ECO:0007669"/>
    <property type="project" value="UniProtKB-UniRule"/>
</dbReference>
<feature type="compositionally biased region" description="Polar residues" evidence="10">
    <location>
        <begin position="321"/>
        <end position="332"/>
    </location>
</feature>
<dbReference type="PROSITE" id="PS50294">
    <property type="entry name" value="WD_REPEATS_REGION"/>
    <property type="match status" value="2"/>
</dbReference>
<keyword evidence="4" id="KW-0677">Repeat</keyword>